<dbReference type="Proteomes" id="UP001243330">
    <property type="component" value="Unassembled WGS sequence"/>
</dbReference>
<sequence>MSPGGRVRPDYLFQATVAQLVDQSAIHSIGLEPACPVKDTQVDSGVYILTPSNTHVRLAHNMWRSVLKI</sequence>
<gene>
    <name evidence="1" type="ORF">CCHR01_05318</name>
</gene>
<evidence type="ECO:0000313" key="2">
    <source>
        <dbReference type="Proteomes" id="UP001243330"/>
    </source>
</evidence>
<reference evidence="1" key="1">
    <citation type="submission" date="2023-01" db="EMBL/GenBank/DDBJ databases">
        <title>Colletotrichum chrysophilum M932 genome sequence.</title>
        <authorList>
            <person name="Baroncelli R."/>
        </authorList>
    </citation>
    <scope>NUCLEOTIDE SEQUENCE</scope>
    <source>
        <strain evidence="1">M932</strain>
    </source>
</reference>
<name>A0AAD9EKV9_9PEZI</name>
<evidence type="ECO:0000313" key="1">
    <source>
        <dbReference type="EMBL" id="KAK1852078.1"/>
    </source>
</evidence>
<accession>A0AAD9EKV9</accession>
<organism evidence="1 2">
    <name type="scientific">Colletotrichum chrysophilum</name>
    <dbReference type="NCBI Taxonomy" id="1836956"/>
    <lineage>
        <taxon>Eukaryota</taxon>
        <taxon>Fungi</taxon>
        <taxon>Dikarya</taxon>
        <taxon>Ascomycota</taxon>
        <taxon>Pezizomycotina</taxon>
        <taxon>Sordariomycetes</taxon>
        <taxon>Hypocreomycetidae</taxon>
        <taxon>Glomerellales</taxon>
        <taxon>Glomerellaceae</taxon>
        <taxon>Colletotrichum</taxon>
        <taxon>Colletotrichum gloeosporioides species complex</taxon>
    </lineage>
</organism>
<keyword evidence="2" id="KW-1185">Reference proteome</keyword>
<comment type="caution">
    <text evidence="1">The sequence shown here is derived from an EMBL/GenBank/DDBJ whole genome shotgun (WGS) entry which is preliminary data.</text>
</comment>
<dbReference type="AlphaFoldDB" id="A0AAD9EKV9"/>
<dbReference type="EMBL" id="JAQOWY010000083">
    <property type="protein sequence ID" value="KAK1852078.1"/>
    <property type="molecule type" value="Genomic_DNA"/>
</dbReference>
<proteinExistence type="predicted"/>
<protein>
    <submittedName>
        <fullName evidence="1">Uncharacterized protein</fullName>
    </submittedName>
</protein>